<dbReference type="Pfam" id="PF17921">
    <property type="entry name" value="Integrase_H2C2"/>
    <property type="match status" value="1"/>
</dbReference>
<comment type="caution">
    <text evidence="2">The sequence shown here is derived from an EMBL/GenBank/DDBJ whole genome shotgun (WGS) entry which is preliminary data.</text>
</comment>
<keyword evidence="2" id="KW-0808">Transferase</keyword>
<dbReference type="InterPro" id="IPR052160">
    <property type="entry name" value="Gypsy_RT_Integrase-like"/>
</dbReference>
<feature type="domain" description="Integrase zinc-binding" evidence="1">
    <location>
        <begin position="50"/>
        <end position="103"/>
    </location>
</feature>
<name>A0A699H8K0_TANCI</name>
<dbReference type="PANTHER" id="PTHR47266">
    <property type="entry name" value="ENDONUCLEASE-RELATED"/>
    <property type="match status" value="1"/>
</dbReference>
<organism evidence="2">
    <name type="scientific">Tanacetum cinerariifolium</name>
    <name type="common">Dalmatian daisy</name>
    <name type="synonym">Chrysanthemum cinerariifolium</name>
    <dbReference type="NCBI Taxonomy" id="118510"/>
    <lineage>
        <taxon>Eukaryota</taxon>
        <taxon>Viridiplantae</taxon>
        <taxon>Streptophyta</taxon>
        <taxon>Embryophyta</taxon>
        <taxon>Tracheophyta</taxon>
        <taxon>Spermatophyta</taxon>
        <taxon>Magnoliopsida</taxon>
        <taxon>eudicotyledons</taxon>
        <taxon>Gunneridae</taxon>
        <taxon>Pentapetalae</taxon>
        <taxon>asterids</taxon>
        <taxon>campanulids</taxon>
        <taxon>Asterales</taxon>
        <taxon>Asteraceae</taxon>
        <taxon>Asteroideae</taxon>
        <taxon>Anthemideae</taxon>
        <taxon>Anthemidinae</taxon>
        <taxon>Tanacetum</taxon>
    </lineage>
</organism>
<gene>
    <name evidence="2" type="ORF">Tci_351585</name>
</gene>
<keyword evidence="2" id="KW-0695">RNA-directed DNA polymerase</keyword>
<protein>
    <submittedName>
        <fullName evidence="2">Putative reverse transcriptase domain-containing protein</fullName>
    </submittedName>
</protein>
<proteinExistence type="predicted"/>
<keyword evidence="2" id="KW-0548">Nucleotidyltransferase</keyword>
<dbReference type="InterPro" id="IPR041588">
    <property type="entry name" value="Integrase_H2C2"/>
</dbReference>
<dbReference type="EMBL" id="BKCJ010130640">
    <property type="protein sequence ID" value="GEX79610.1"/>
    <property type="molecule type" value="Genomic_DNA"/>
</dbReference>
<accession>A0A699H8K0</accession>
<dbReference type="AlphaFoldDB" id="A0A699H8K0"/>
<reference evidence="2" key="1">
    <citation type="journal article" date="2019" name="Sci. Rep.">
        <title>Draft genome of Tanacetum cinerariifolium, the natural source of mosquito coil.</title>
        <authorList>
            <person name="Yamashiro T."/>
            <person name="Shiraishi A."/>
            <person name="Satake H."/>
            <person name="Nakayama K."/>
        </authorList>
    </citation>
    <scope>NUCLEOTIDE SEQUENCE</scope>
</reference>
<evidence type="ECO:0000259" key="1">
    <source>
        <dbReference type="Pfam" id="PF17921"/>
    </source>
</evidence>
<dbReference type="GO" id="GO:0003964">
    <property type="term" value="F:RNA-directed DNA polymerase activity"/>
    <property type="evidence" value="ECO:0007669"/>
    <property type="project" value="UniProtKB-KW"/>
</dbReference>
<evidence type="ECO:0000313" key="2">
    <source>
        <dbReference type="EMBL" id="GEX79610.1"/>
    </source>
</evidence>
<feature type="non-terminal residue" evidence="2">
    <location>
        <position position="132"/>
    </location>
</feature>
<sequence length="132" mass="15970">MILAAQSEAFKQENVLAEWLHGLDQQIERKEDKSLYFMDMIWVPLVGDVRMVILNEAHKSRYYVYPEADKMYHDRRDMYWWPGMKRDIAIYVSKCLTYAKVKAEHQRPSGLLKQPEIPKWKWDRSLRFTPIY</sequence>
<dbReference type="Gene3D" id="1.10.340.70">
    <property type="match status" value="1"/>
</dbReference>